<keyword evidence="3" id="KW-1185">Reference proteome</keyword>
<proteinExistence type="predicted"/>
<feature type="compositionally biased region" description="Acidic residues" evidence="1">
    <location>
        <begin position="471"/>
        <end position="487"/>
    </location>
</feature>
<feature type="compositionally biased region" description="Polar residues" evidence="1">
    <location>
        <begin position="504"/>
        <end position="513"/>
    </location>
</feature>
<dbReference type="EMBL" id="JAVHJL010000002">
    <property type="protein sequence ID" value="KAK6510272.1"/>
    <property type="molecule type" value="Genomic_DNA"/>
</dbReference>
<dbReference type="SUPFAM" id="SSF52047">
    <property type="entry name" value="RNI-like"/>
    <property type="match status" value="1"/>
</dbReference>
<dbReference type="AlphaFoldDB" id="A0AAV9WNA3"/>
<evidence type="ECO:0000256" key="1">
    <source>
        <dbReference type="SAM" id="MobiDB-lite"/>
    </source>
</evidence>
<feature type="region of interest" description="Disordered" evidence="1">
    <location>
        <begin position="462"/>
        <end position="513"/>
    </location>
</feature>
<name>A0AAV9WNA3_9PEZI</name>
<dbReference type="Proteomes" id="UP001370758">
    <property type="component" value="Unassembled WGS sequence"/>
</dbReference>
<organism evidence="2 3">
    <name type="scientific">Arthrobotrys musiformis</name>
    <dbReference type="NCBI Taxonomy" id="47236"/>
    <lineage>
        <taxon>Eukaryota</taxon>
        <taxon>Fungi</taxon>
        <taxon>Dikarya</taxon>
        <taxon>Ascomycota</taxon>
        <taxon>Pezizomycotina</taxon>
        <taxon>Orbiliomycetes</taxon>
        <taxon>Orbiliales</taxon>
        <taxon>Orbiliaceae</taxon>
        <taxon>Arthrobotrys</taxon>
    </lineage>
</organism>
<reference evidence="2 3" key="1">
    <citation type="submission" date="2023-08" db="EMBL/GenBank/DDBJ databases">
        <authorList>
            <person name="Palmer J.M."/>
        </authorList>
    </citation>
    <scope>NUCLEOTIDE SEQUENCE [LARGE SCALE GENOMIC DNA]</scope>
    <source>
        <strain evidence="2 3">TWF481</strain>
    </source>
</reference>
<protein>
    <recommendedName>
        <fullName evidence="4">F-box domain-containing protein</fullName>
    </recommendedName>
</protein>
<accession>A0AAV9WNA3</accession>
<gene>
    <name evidence="2" type="ORF">TWF481_004989</name>
</gene>
<evidence type="ECO:0008006" key="4">
    <source>
        <dbReference type="Google" id="ProtNLM"/>
    </source>
</evidence>
<comment type="caution">
    <text evidence="2">The sequence shown here is derived from an EMBL/GenBank/DDBJ whole genome shotgun (WGS) entry which is preliminary data.</text>
</comment>
<evidence type="ECO:0000313" key="3">
    <source>
        <dbReference type="Proteomes" id="UP001370758"/>
    </source>
</evidence>
<evidence type="ECO:0000313" key="2">
    <source>
        <dbReference type="EMBL" id="KAK6510272.1"/>
    </source>
</evidence>
<sequence>MATLISLPLEIFYQLSEVKCFRDSLLNLRLTCRTLNTQLCDIHLDKLYHTQNIFLSPVFLQNFLDISRDTSAPHLRARRFTISTYIPKLKKVGGAFEGEVQYGPADGIRFLSADSEVQLRPKEVRDLIRMECDTYDHTMAIRQIRDGRHRQPTDLLASLFSLFPRLESIAVVEDDWYPLFLSSFEFNIFYPSLDFGPLSPPSAGLKKYASNWMIEVTDISSTWWMVLHSLQLFDSTKIKSVTMGDIRDGGYGAIDLDTSMSLPSRGDSTLNIRELDIITEPTPYTDEVCDKFGKWLGIIGSRLEYLNLDLNAPEKFFLPTSLKLSNLKSLRLANAIVDFDNVKALLKHSRLTLQNLRIDKFKFDGGDSEMLFQFTKYSRRTLSNLKFLFMDIETQSDSNGFAVHISAHGWGPSSICSGSIKLSEKYVEFFALNLGGHVDSHYRGDDFWESLAKCGSQDFPQALRMNHDDGESSDYNDEDDDSDDDYDPSGTSDNKPETDDDSEYWSSGESDSD</sequence>